<name>X1T3J1_9ZZZZ</name>
<gene>
    <name evidence="1" type="ORF">S12H4_29744</name>
</gene>
<proteinExistence type="predicted"/>
<dbReference type="AlphaFoldDB" id="X1T3J1"/>
<evidence type="ECO:0000313" key="1">
    <source>
        <dbReference type="EMBL" id="GAI99793.1"/>
    </source>
</evidence>
<protein>
    <submittedName>
        <fullName evidence="1">Uncharacterized protein</fullName>
    </submittedName>
</protein>
<comment type="caution">
    <text evidence="1">The sequence shown here is derived from an EMBL/GenBank/DDBJ whole genome shotgun (WGS) entry which is preliminary data.</text>
</comment>
<dbReference type="EMBL" id="BARW01017186">
    <property type="protein sequence ID" value="GAI99793.1"/>
    <property type="molecule type" value="Genomic_DNA"/>
</dbReference>
<accession>X1T3J1</accession>
<organism evidence="1">
    <name type="scientific">marine sediment metagenome</name>
    <dbReference type="NCBI Taxonomy" id="412755"/>
    <lineage>
        <taxon>unclassified sequences</taxon>
        <taxon>metagenomes</taxon>
        <taxon>ecological metagenomes</taxon>
    </lineage>
</organism>
<sequence>MIETILLDEDILGMCNSINNNIELTTDSNIHFTAQEIVKITNCLQQLHQDYTKEEIIALAQKVIIENVIYNG</sequence>
<reference evidence="1" key="1">
    <citation type="journal article" date="2014" name="Front. Microbiol.">
        <title>High frequency of phylogenetically diverse reductive dehalogenase-homologous genes in deep subseafloor sedimentary metagenomes.</title>
        <authorList>
            <person name="Kawai M."/>
            <person name="Futagami T."/>
            <person name="Toyoda A."/>
            <person name="Takaki Y."/>
            <person name="Nishi S."/>
            <person name="Hori S."/>
            <person name="Arai W."/>
            <person name="Tsubouchi T."/>
            <person name="Morono Y."/>
            <person name="Uchiyama I."/>
            <person name="Ito T."/>
            <person name="Fujiyama A."/>
            <person name="Inagaki F."/>
            <person name="Takami H."/>
        </authorList>
    </citation>
    <scope>NUCLEOTIDE SEQUENCE</scope>
    <source>
        <strain evidence="1">Expedition CK06-06</strain>
    </source>
</reference>